<sequence>MDVTGTAACHLGSGLFAKKIARRHAAARETCGQTEECGTGQEAGLPLSIRRVRVFQWTARTSVAPLGLAVAHLRDSGEGCKNTLRRKFNAQ</sequence>
<protein>
    <submittedName>
        <fullName evidence="1">Uncharacterized protein</fullName>
    </submittedName>
</protein>
<dbReference type="Proteomes" id="UP000396788">
    <property type="component" value="Unassembled WGS sequence"/>
</dbReference>
<accession>A0A5E4RNS9</accession>
<evidence type="ECO:0000313" key="1">
    <source>
        <dbReference type="EMBL" id="VVD64431.1"/>
    </source>
</evidence>
<organism evidence="1 2">
    <name type="scientific">Pandoraea cepalis</name>
    <dbReference type="NCBI Taxonomy" id="2508294"/>
    <lineage>
        <taxon>Bacteria</taxon>
        <taxon>Pseudomonadati</taxon>
        <taxon>Pseudomonadota</taxon>
        <taxon>Betaproteobacteria</taxon>
        <taxon>Burkholderiales</taxon>
        <taxon>Burkholderiaceae</taxon>
        <taxon>Pandoraea</taxon>
    </lineage>
</organism>
<name>A0A5E4RNS9_9BURK</name>
<dbReference type="AlphaFoldDB" id="A0A5E4RNS9"/>
<evidence type="ECO:0000313" key="2">
    <source>
        <dbReference type="Proteomes" id="UP000396788"/>
    </source>
</evidence>
<reference evidence="1 2" key="1">
    <citation type="submission" date="2019-08" db="EMBL/GenBank/DDBJ databases">
        <authorList>
            <person name="Peeters C."/>
        </authorList>
    </citation>
    <scope>NUCLEOTIDE SEQUENCE [LARGE SCALE GENOMIC DNA]</scope>
    <source>
        <strain evidence="1 2">LMG 31107</strain>
    </source>
</reference>
<proteinExistence type="predicted"/>
<dbReference type="EMBL" id="CABPRY010000001">
    <property type="protein sequence ID" value="VVD64431.1"/>
    <property type="molecule type" value="Genomic_DNA"/>
</dbReference>
<gene>
    <name evidence="1" type="ORF">PCE31107_00281</name>
</gene>